<dbReference type="Proteomes" id="UP000799440">
    <property type="component" value="Unassembled WGS sequence"/>
</dbReference>
<evidence type="ECO:0000313" key="2">
    <source>
        <dbReference type="EMBL" id="KAF2745157.1"/>
    </source>
</evidence>
<name>A0A6A6V7K9_9PLEO</name>
<accession>A0A6A6V7K9</accession>
<evidence type="ECO:0000313" key="3">
    <source>
        <dbReference type="Proteomes" id="UP000799440"/>
    </source>
</evidence>
<dbReference type="AlphaFoldDB" id="A0A6A6V7K9"/>
<keyword evidence="3" id="KW-1185">Reference proteome</keyword>
<evidence type="ECO:0000256" key="1">
    <source>
        <dbReference type="SAM" id="Phobius"/>
    </source>
</evidence>
<keyword evidence="1" id="KW-0812">Transmembrane</keyword>
<gene>
    <name evidence="2" type="ORF">M011DRAFT_150457</name>
</gene>
<feature type="transmembrane region" description="Helical" evidence="1">
    <location>
        <begin position="30"/>
        <end position="52"/>
    </location>
</feature>
<keyword evidence="1" id="KW-1133">Transmembrane helix</keyword>
<protein>
    <submittedName>
        <fullName evidence="2">Uncharacterized protein</fullName>
    </submittedName>
</protein>
<sequence length="238" mass="27071">MIYGFWMIDMASRYHFFQRPCELRWCYTLFIYYSNTAITYSFSLAPSCFVILTKQSHRRKTTQVSSVETSGGCFGLLNVMGLCFQRYQSPAPEATVVEQTYLLTFAERLHSGTARSFLTAAHHVLASRCLGCIYTKASPRTCDTLTLFPHCSSPPHKIKQKATLRMTLLEDLRLEALLKEKIISQGRAKWAAKHPYHNSITPDVVLNRANTGWEAHMIVYENRLLTGPTMGTPTSSVW</sequence>
<keyword evidence="1" id="KW-0472">Membrane</keyword>
<reference evidence="2" key="1">
    <citation type="journal article" date="2020" name="Stud. Mycol.">
        <title>101 Dothideomycetes genomes: a test case for predicting lifestyles and emergence of pathogens.</title>
        <authorList>
            <person name="Haridas S."/>
            <person name="Albert R."/>
            <person name="Binder M."/>
            <person name="Bloem J."/>
            <person name="Labutti K."/>
            <person name="Salamov A."/>
            <person name="Andreopoulos B."/>
            <person name="Baker S."/>
            <person name="Barry K."/>
            <person name="Bills G."/>
            <person name="Bluhm B."/>
            <person name="Cannon C."/>
            <person name="Castanera R."/>
            <person name="Culley D."/>
            <person name="Daum C."/>
            <person name="Ezra D."/>
            <person name="Gonzalez J."/>
            <person name="Henrissat B."/>
            <person name="Kuo A."/>
            <person name="Liang C."/>
            <person name="Lipzen A."/>
            <person name="Lutzoni F."/>
            <person name="Magnuson J."/>
            <person name="Mondo S."/>
            <person name="Nolan M."/>
            <person name="Ohm R."/>
            <person name="Pangilinan J."/>
            <person name="Park H.-J."/>
            <person name="Ramirez L."/>
            <person name="Alfaro M."/>
            <person name="Sun H."/>
            <person name="Tritt A."/>
            <person name="Yoshinaga Y."/>
            <person name="Zwiers L.-H."/>
            <person name="Turgeon B."/>
            <person name="Goodwin S."/>
            <person name="Spatafora J."/>
            <person name="Crous P."/>
            <person name="Grigoriev I."/>
        </authorList>
    </citation>
    <scope>NUCLEOTIDE SEQUENCE</scope>
    <source>
        <strain evidence="2">CBS 119925</strain>
    </source>
</reference>
<dbReference type="EMBL" id="MU006584">
    <property type="protein sequence ID" value="KAF2745157.1"/>
    <property type="molecule type" value="Genomic_DNA"/>
</dbReference>
<organism evidence="2 3">
    <name type="scientific">Sporormia fimetaria CBS 119925</name>
    <dbReference type="NCBI Taxonomy" id="1340428"/>
    <lineage>
        <taxon>Eukaryota</taxon>
        <taxon>Fungi</taxon>
        <taxon>Dikarya</taxon>
        <taxon>Ascomycota</taxon>
        <taxon>Pezizomycotina</taxon>
        <taxon>Dothideomycetes</taxon>
        <taxon>Pleosporomycetidae</taxon>
        <taxon>Pleosporales</taxon>
        <taxon>Sporormiaceae</taxon>
        <taxon>Sporormia</taxon>
    </lineage>
</organism>
<proteinExistence type="predicted"/>